<gene>
    <name evidence="1" type="ORF">K4H28_10015</name>
</gene>
<dbReference type="RefSeq" id="WP_221005070.1">
    <property type="nucleotide sequence ID" value="NZ_CP081150.1"/>
</dbReference>
<evidence type="ECO:0000313" key="2">
    <source>
        <dbReference type="Proteomes" id="UP000825679"/>
    </source>
</evidence>
<sequence length="95" mass="10331">MEKKLDRATVLVQKKTAQKKAAKKPKLVRDSFTFPAVDYALIGALKQQALKAGLDVKKSELIRAGLAALVAMDSAQLLNTINSLEKIKTGRPAKK</sequence>
<organism evidence="1 2">
    <name type="scientific">Deefgea tanakiae</name>
    <dbReference type="NCBI Taxonomy" id="2865840"/>
    <lineage>
        <taxon>Bacteria</taxon>
        <taxon>Pseudomonadati</taxon>
        <taxon>Pseudomonadota</taxon>
        <taxon>Betaproteobacteria</taxon>
        <taxon>Neisseriales</taxon>
        <taxon>Chitinibacteraceae</taxon>
        <taxon>Deefgea</taxon>
    </lineage>
</organism>
<reference evidence="1 2" key="1">
    <citation type="submission" date="2021-08" db="EMBL/GenBank/DDBJ databases">
        <title>complete genome sequencing of Deefgea sp. D25.</title>
        <authorList>
            <person name="Bae J.-W."/>
            <person name="Gim D.-H."/>
        </authorList>
    </citation>
    <scope>NUCLEOTIDE SEQUENCE [LARGE SCALE GENOMIC DNA]</scope>
    <source>
        <strain evidence="1 2">D25</strain>
    </source>
</reference>
<accession>A0ABX8Z256</accession>
<keyword evidence="2" id="KW-1185">Reference proteome</keyword>
<dbReference type="EMBL" id="CP081150">
    <property type="protein sequence ID" value="QZA76666.1"/>
    <property type="molecule type" value="Genomic_DNA"/>
</dbReference>
<name>A0ABX8Z256_9NEIS</name>
<evidence type="ECO:0000313" key="1">
    <source>
        <dbReference type="EMBL" id="QZA76666.1"/>
    </source>
</evidence>
<proteinExistence type="predicted"/>
<protein>
    <submittedName>
        <fullName evidence="1">Uncharacterized protein</fullName>
    </submittedName>
</protein>
<dbReference type="Proteomes" id="UP000825679">
    <property type="component" value="Chromosome"/>
</dbReference>